<dbReference type="Proteomes" id="UP001310022">
    <property type="component" value="Unassembled WGS sequence"/>
</dbReference>
<sequence length="279" mass="32561">MDNLDELNRYLKKYADQQNIKARSDFEGYSALEMQILLRGCFQERSLIKLGQLDREELETIPLLQLVKQLLISVQQLGEMKLTPKGNLPVKVVKDLYTTEFFESQVIEHGLVKLSKEEAFYPIHLSRILAEVAGITKKRKGKLSLTKKGEKLLKDDQQLLECIFKSYCLDFNWAYGDGHEVEETGQLGFAFSCFLLQKYGDQYRPSEFYGERYFQAFPSLLTSRKDACLFVYDYRTFERMGEYFGLVTLKGEFKVIRNNYEVKPTPLFRKFIKITPPRG</sequence>
<protein>
    <submittedName>
        <fullName evidence="1">Uncharacterized protein</fullName>
    </submittedName>
</protein>
<comment type="caution">
    <text evidence="1">The sequence shown here is derived from an EMBL/GenBank/DDBJ whole genome shotgun (WGS) entry which is preliminary data.</text>
</comment>
<reference evidence="1 2" key="1">
    <citation type="submission" date="2021-12" db="EMBL/GenBank/DDBJ databases">
        <title>Genome sequencing of bacteria with rrn-lacking chromosome and rrn-plasmid.</title>
        <authorList>
            <person name="Anda M."/>
            <person name="Iwasaki W."/>
        </authorList>
    </citation>
    <scope>NUCLEOTIDE SEQUENCE [LARGE SCALE GENOMIC DNA]</scope>
    <source>
        <strain evidence="1 2">NBRC 15940</strain>
    </source>
</reference>
<organism evidence="1 2">
    <name type="scientific">Persicobacter diffluens</name>
    <dbReference type="NCBI Taxonomy" id="981"/>
    <lineage>
        <taxon>Bacteria</taxon>
        <taxon>Pseudomonadati</taxon>
        <taxon>Bacteroidota</taxon>
        <taxon>Cytophagia</taxon>
        <taxon>Cytophagales</taxon>
        <taxon>Persicobacteraceae</taxon>
        <taxon>Persicobacter</taxon>
    </lineage>
</organism>
<evidence type="ECO:0000313" key="2">
    <source>
        <dbReference type="Proteomes" id="UP001310022"/>
    </source>
</evidence>
<evidence type="ECO:0000313" key="1">
    <source>
        <dbReference type="EMBL" id="GJM64555.1"/>
    </source>
</evidence>
<dbReference type="EMBL" id="BQKE01000006">
    <property type="protein sequence ID" value="GJM64555.1"/>
    <property type="molecule type" value="Genomic_DNA"/>
</dbReference>
<keyword evidence="2" id="KW-1185">Reference proteome</keyword>
<dbReference type="RefSeq" id="WP_338239615.1">
    <property type="nucleotide sequence ID" value="NZ_BQKE01000006.1"/>
</dbReference>
<gene>
    <name evidence="1" type="ORF">PEDI_51070</name>
</gene>
<accession>A0AAN5AM07</accession>
<proteinExistence type="predicted"/>
<name>A0AAN5AM07_9BACT</name>
<dbReference type="AlphaFoldDB" id="A0AAN5AM07"/>